<name>A0A2T0VPT8_9GAMM</name>
<comment type="caution">
    <text evidence="3">The sequence shown here is derived from an EMBL/GenBank/DDBJ whole genome shotgun (WGS) entry which is preliminary data.</text>
</comment>
<keyword evidence="1" id="KW-0732">Signal</keyword>
<protein>
    <submittedName>
        <fullName evidence="3">Putative outer membrane protein</fullName>
    </submittedName>
</protein>
<reference evidence="3 4" key="1">
    <citation type="submission" date="2018-03" db="EMBL/GenBank/DDBJ databases">
        <title>Comparative analysis of microorganisms from saline springs in Andes Mountain Range, Colombia.</title>
        <authorList>
            <person name="Rubin E."/>
        </authorList>
    </citation>
    <scope>NUCLEOTIDE SEQUENCE [LARGE SCALE GENOMIC DNA]</scope>
    <source>
        <strain evidence="3 4">USBA 854</strain>
    </source>
</reference>
<dbReference type="AlphaFoldDB" id="A0A2T0VPT8"/>
<keyword evidence="4" id="KW-1185">Reference proteome</keyword>
<dbReference type="InterPro" id="IPR011250">
    <property type="entry name" value="OMP/PagP_B-barrel"/>
</dbReference>
<dbReference type="EMBL" id="PVTM01000004">
    <property type="protein sequence ID" value="PRY72415.1"/>
    <property type="molecule type" value="Genomic_DNA"/>
</dbReference>
<evidence type="ECO:0000259" key="2">
    <source>
        <dbReference type="Pfam" id="PF13505"/>
    </source>
</evidence>
<evidence type="ECO:0000313" key="4">
    <source>
        <dbReference type="Proteomes" id="UP000239896"/>
    </source>
</evidence>
<evidence type="ECO:0000313" key="3">
    <source>
        <dbReference type="EMBL" id="PRY72415.1"/>
    </source>
</evidence>
<dbReference type="Proteomes" id="UP000239896">
    <property type="component" value="Unassembled WGS sequence"/>
</dbReference>
<gene>
    <name evidence="3" type="ORF">BCL64_104243</name>
</gene>
<feature type="domain" description="Outer membrane protein beta-barrel" evidence="2">
    <location>
        <begin position="12"/>
        <end position="74"/>
    </location>
</feature>
<accession>A0A2T0VPT8</accession>
<dbReference type="InterPro" id="IPR027385">
    <property type="entry name" value="Beta-barrel_OMP"/>
</dbReference>
<evidence type="ECO:0000256" key="1">
    <source>
        <dbReference type="ARBA" id="ARBA00022729"/>
    </source>
</evidence>
<dbReference type="Gene3D" id="2.40.160.20">
    <property type="match status" value="1"/>
</dbReference>
<sequence length="74" mass="8223">MVAWDADFDYRLNTLAGDISTSDGVDGSDPFYGIGAEYEINQVVLRAEYERYDLSDSGEDLEIDLVSAGLGYRF</sequence>
<organism evidence="3 4">
    <name type="scientific">Halomonas ventosae</name>
    <dbReference type="NCBI Taxonomy" id="229007"/>
    <lineage>
        <taxon>Bacteria</taxon>
        <taxon>Pseudomonadati</taxon>
        <taxon>Pseudomonadota</taxon>
        <taxon>Gammaproteobacteria</taxon>
        <taxon>Oceanospirillales</taxon>
        <taxon>Halomonadaceae</taxon>
        <taxon>Halomonas</taxon>
    </lineage>
</organism>
<proteinExistence type="predicted"/>
<dbReference type="SUPFAM" id="SSF56925">
    <property type="entry name" value="OMPA-like"/>
    <property type="match status" value="1"/>
</dbReference>
<dbReference type="Pfam" id="PF13505">
    <property type="entry name" value="OMP_b-brl"/>
    <property type="match status" value="1"/>
</dbReference>